<accession>A0A6M0QE50</accession>
<evidence type="ECO:0000256" key="5">
    <source>
        <dbReference type="SAM" id="MobiDB-lite"/>
    </source>
</evidence>
<dbReference type="InterPro" id="IPR011545">
    <property type="entry name" value="DEAD/DEAH_box_helicase_dom"/>
</dbReference>
<evidence type="ECO:0000256" key="3">
    <source>
        <dbReference type="ARBA" id="ARBA00022806"/>
    </source>
</evidence>
<evidence type="ECO:0000259" key="7">
    <source>
        <dbReference type="PROSITE" id="PS51194"/>
    </source>
</evidence>
<protein>
    <submittedName>
        <fullName evidence="8">DEAD/DEAH box helicase</fullName>
    </submittedName>
</protein>
<dbReference type="GO" id="GO:0005829">
    <property type="term" value="C:cytosol"/>
    <property type="evidence" value="ECO:0007669"/>
    <property type="project" value="TreeGrafter"/>
</dbReference>
<dbReference type="SMART" id="SM00490">
    <property type="entry name" value="HELICc"/>
    <property type="match status" value="1"/>
</dbReference>
<dbReference type="GO" id="GO:0033592">
    <property type="term" value="F:RNA strand annealing activity"/>
    <property type="evidence" value="ECO:0007669"/>
    <property type="project" value="TreeGrafter"/>
</dbReference>
<dbReference type="PANTHER" id="PTHR47963:SF7">
    <property type="entry name" value="ATP-DEPENDENT RNA HELICASE YFML-RELATED"/>
    <property type="match status" value="1"/>
</dbReference>
<keyword evidence="3 8" id="KW-0347">Helicase</keyword>
<dbReference type="CDD" id="cd18787">
    <property type="entry name" value="SF2_C_DEAD"/>
    <property type="match status" value="1"/>
</dbReference>
<feature type="domain" description="Helicase C-terminal" evidence="7">
    <location>
        <begin position="213"/>
        <end position="384"/>
    </location>
</feature>
<dbReference type="CDD" id="cd00268">
    <property type="entry name" value="DEADc"/>
    <property type="match status" value="1"/>
</dbReference>
<dbReference type="AlphaFoldDB" id="A0A6M0QE50"/>
<dbReference type="RefSeq" id="WP_163181787.1">
    <property type="nucleotide sequence ID" value="NZ_JAAIWM010000011.1"/>
</dbReference>
<dbReference type="Gene3D" id="3.40.50.300">
    <property type="entry name" value="P-loop containing nucleotide triphosphate hydrolases"/>
    <property type="match status" value="2"/>
</dbReference>
<dbReference type="Proteomes" id="UP000481043">
    <property type="component" value="Unassembled WGS sequence"/>
</dbReference>
<evidence type="ECO:0000256" key="1">
    <source>
        <dbReference type="ARBA" id="ARBA00022741"/>
    </source>
</evidence>
<keyword evidence="9" id="KW-1185">Reference proteome</keyword>
<dbReference type="InterPro" id="IPR014001">
    <property type="entry name" value="Helicase_ATP-bd"/>
</dbReference>
<evidence type="ECO:0000259" key="6">
    <source>
        <dbReference type="PROSITE" id="PS51192"/>
    </source>
</evidence>
<sequence length="402" mass="45549">METSINQFRSFLSNAWSKAGFSEFTSVQAKAIPTMLEKKDMMVESPPGTGKTLAYLLPIFQLLIEGGKNPQAVIIAPTKELAMQIHEEAQKFLKDSEFSSASFIGGADLKRQLEKLKKHPQIIIGTPHRLVELIELRKLKMHEVKTIVLDEADQLIGSGSTKEIDRIIQSTMKDRQVVAFSATIPQSTIDQLEKRMNQPEKLTVETSLELKEKIKHLYIVCERREKIDYLRKLLYTEPDMKAIAFINDSFHLEALAEKMKYKKISAGILYSQSTQAEREATIKKFRLGKYQLLLATDVAARGLDIEAITHVIHLDLPEAIEQFVHRSGRTGRMGATGTVVSIVTPGEEQGLLQFNRRLNLGLEKVTLYRGQLTDEKPTYQERKKTPAPQSRPKKKVAHKKNK</sequence>
<evidence type="ECO:0000313" key="9">
    <source>
        <dbReference type="Proteomes" id="UP000481043"/>
    </source>
</evidence>
<dbReference type="PANTHER" id="PTHR47963">
    <property type="entry name" value="DEAD-BOX ATP-DEPENDENT RNA HELICASE 47, MITOCHONDRIAL"/>
    <property type="match status" value="1"/>
</dbReference>
<name>A0A6M0QE50_9BACI</name>
<dbReference type="InterPro" id="IPR027417">
    <property type="entry name" value="P-loop_NTPase"/>
</dbReference>
<dbReference type="GO" id="GO:0005524">
    <property type="term" value="F:ATP binding"/>
    <property type="evidence" value="ECO:0007669"/>
    <property type="project" value="UniProtKB-KW"/>
</dbReference>
<dbReference type="GO" id="GO:0005840">
    <property type="term" value="C:ribosome"/>
    <property type="evidence" value="ECO:0007669"/>
    <property type="project" value="TreeGrafter"/>
</dbReference>
<proteinExistence type="predicted"/>
<dbReference type="GO" id="GO:0009409">
    <property type="term" value="P:response to cold"/>
    <property type="evidence" value="ECO:0007669"/>
    <property type="project" value="TreeGrafter"/>
</dbReference>
<gene>
    <name evidence="8" type="ORF">G4D63_19660</name>
</gene>
<evidence type="ECO:0000256" key="4">
    <source>
        <dbReference type="ARBA" id="ARBA00022840"/>
    </source>
</evidence>
<dbReference type="EMBL" id="JAAIWM010000011">
    <property type="protein sequence ID" value="NEY73920.1"/>
    <property type="molecule type" value="Genomic_DNA"/>
</dbReference>
<feature type="compositionally biased region" description="Basic and acidic residues" evidence="5">
    <location>
        <begin position="373"/>
        <end position="384"/>
    </location>
</feature>
<dbReference type="Pfam" id="PF00271">
    <property type="entry name" value="Helicase_C"/>
    <property type="match status" value="1"/>
</dbReference>
<dbReference type="GO" id="GO:0003724">
    <property type="term" value="F:RNA helicase activity"/>
    <property type="evidence" value="ECO:0007669"/>
    <property type="project" value="TreeGrafter"/>
</dbReference>
<dbReference type="InterPro" id="IPR050547">
    <property type="entry name" value="DEAD_box_RNA_helicases"/>
</dbReference>
<keyword evidence="1" id="KW-0547">Nucleotide-binding</keyword>
<keyword evidence="4" id="KW-0067">ATP-binding</keyword>
<dbReference type="InterPro" id="IPR001650">
    <property type="entry name" value="Helicase_C-like"/>
</dbReference>
<feature type="compositionally biased region" description="Basic residues" evidence="5">
    <location>
        <begin position="391"/>
        <end position="402"/>
    </location>
</feature>
<feature type="domain" description="Helicase ATP-binding" evidence="6">
    <location>
        <begin position="32"/>
        <end position="202"/>
    </location>
</feature>
<dbReference type="PROSITE" id="PS51192">
    <property type="entry name" value="HELICASE_ATP_BIND_1"/>
    <property type="match status" value="1"/>
</dbReference>
<feature type="region of interest" description="Disordered" evidence="5">
    <location>
        <begin position="373"/>
        <end position="402"/>
    </location>
</feature>
<dbReference type="SUPFAM" id="SSF52540">
    <property type="entry name" value="P-loop containing nucleoside triphosphate hydrolases"/>
    <property type="match status" value="1"/>
</dbReference>
<dbReference type="Pfam" id="PF00270">
    <property type="entry name" value="DEAD"/>
    <property type="match status" value="1"/>
</dbReference>
<organism evidence="8 9">
    <name type="scientific">Bacillus mesophilus</name>
    <dbReference type="NCBI Taxonomy" id="1808955"/>
    <lineage>
        <taxon>Bacteria</taxon>
        <taxon>Bacillati</taxon>
        <taxon>Bacillota</taxon>
        <taxon>Bacilli</taxon>
        <taxon>Bacillales</taxon>
        <taxon>Bacillaceae</taxon>
        <taxon>Bacillus</taxon>
    </lineage>
</organism>
<comment type="caution">
    <text evidence="8">The sequence shown here is derived from an EMBL/GenBank/DDBJ whole genome shotgun (WGS) entry which is preliminary data.</text>
</comment>
<dbReference type="SMART" id="SM00487">
    <property type="entry name" value="DEXDc"/>
    <property type="match status" value="1"/>
</dbReference>
<dbReference type="GO" id="GO:0016787">
    <property type="term" value="F:hydrolase activity"/>
    <property type="evidence" value="ECO:0007669"/>
    <property type="project" value="UniProtKB-KW"/>
</dbReference>
<evidence type="ECO:0000256" key="2">
    <source>
        <dbReference type="ARBA" id="ARBA00022801"/>
    </source>
</evidence>
<dbReference type="PROSITE" id="PS51194">
    <property type="entry name" value="HELICASE_CTER"/>
    <property type="match status" value="1"/>
</dbReference>
<keyword evidence="2" id="KW-0378">Hydrolase</keyword>
<dbReference type="InterPro" id="IPR044742">
    <property type="entry name" value="DEAD/DEAH_RhlB"/>
</dbReference>
<reference evidence="8 9" key="1">
    <citation type="submission" date="2020-02" db="EMBL/GenBank/DDBJ databases">
        <title>Bacillus aquiflavi sp. nov., isolated from yellow water of strong flavor Chinese baijiu in Yibin region of China.</title>
        <authorList>
            <person name="Xie J."/>
        </authorList>
    </citation>
    <scope>NUCLEOTIDE SEQUENCE [LARGE SCALE GENOMIC DNA]</scope>
    <source>
        <strain evidence="8 9">SA4</strain>
    </source>
</reference>
<evidence type="ECO:0000313" key="8">
    <source>
        <dbReference type="EMBL" id="NEY73920.1"/>
    </source>
</evidence>